<accession>A0A9P4H3F2</accession>
<comment type="caution">
    <text evidence="1">The sequence shown here is derived from an EMBL/GenBank/DDBJ whole genome shotgun (WGS) entry which is preliminary data.</text>
</comment>
<dbReference type="EMBL" id="ML978225">
    <property type="protein sequence ID" value="KAF2027553.1"/>
    <property type="molecule type" value="Genomic_DNA"/>
</dbReference>
<evidence type="ECO:0000313" key="2">
    <source>
        <dbReference type="Proteomes" id="UP000799777"/>
    </source>
</evidence>
<organism evidence="1 2">
    <name type="scientific">Setomelanomma holmii</name>
    <dbReference type="NCBI Taxonomy" id="210430"/>
    <lineage>
        <taxon>Eukaryota</taxon>
        <taxon>Fungi</taxon>
        <taxon>Dikarya</taxon>
        <taxon>Ascomycota</taxon>
        <taxon>Pezizomycotina</taxon>
        <taxon>Dothideomycetes</taxon>
        <taxon>Pleosporomycetidae</taxon>
        <taxon>Pleosporales</taxon>
        <taxon>Pleosporineae</taxon>
        <taxon>Phaeosphaeriaceae</taxon>
        <taxon>Setomelanomma</taxon>
    </lineage>
</organism>
<reference evidence="1" key="1">
    <citation type="journal article" date="2020" name="Stud. Mycol.">
        <title>101 Dothideomycetes genomes: a test case for predicting lifestyles and emergence of pathogens.</title>
        <authorList>
            <person name="Haridas S."/>
            <person name="Albert R."/>
            <person name="Binder M."/>
            <person name="Bloem J."/>
            <person name="Labutti K."/>
            <person name="Salamov A."/>
            <person name="Andreopoulos B."/>
            <person name="Baker S."/>
            <person name="Barry K."/>
            <person name="Bills G."/>
            <person name="Bluhm B."/>
            <person name="Cannon C."/>
            <person name="Castanera R."/>
            <person name="Culley D."/>
            <person name="Daum C."/>
            <person name="Ezra D."/>
            <person name="Gonzalez J."/>
            <person name="Henrissat B."/>
            <person name="Kuo A."/>
            <person name="Liang C."/>
            <person name="Lipzen A."/>
            <person name="Lutzoni F."/>
            <person name="Magnuson J."/>
            <person name="Mondo S."/>
            <person name="Nolan M."/>
            <person name="Ohm R."/>
            <person name="Pangilinan J."/>
            <person name="Park H.-J."/>
            <person name="Ramirez L."/>
            <person name="Alfaro M."/>
            <person name="Sun H."/>
            <person name="Tritt A."/>
            <person name="Yoshinaga Y."/>
            <person name="Zwiers L.-H."/>
            <person name="Turgeon B."/>
            <person name="Goodwin S."/>
            <person name="Spatafora J."/>
            <person name="Crous P."/>
            <person name="Grigoriev I."/>
        </authorList>
    </citation>
    <scope>NUCLEOTIDE SEQUENCE</scope>
    <source>
        <strain evidence="1">CBS 110217</strain>
    </source>
</reference>
<keyword evidence="2" id="KW-1185">Reference proteome</keyword>
<evidence type="ECO:0000313" key="1">
    <source>
        <dbReference type="EMBL" id="KAF2027553.1"/>
    </source>
</evidence>
<name>A0A9P4H3F2_9PLEO</name>
<dbReference type="Proteomes" id="UP000799777">
    <property type="component" value="Unassembled WGS sequence"/>
</dbReference>
<dbReference type="OrthoDB" id="3795850at2759"/>
<proteinExistence type="predicted"/>
<sequence>MCFPNYVPCDSDGPEYPIPRGAPRLAWVIPVDIGKLGATLQAFTDTLPQVTTLRLCHRFRNCTLSQLPQEILDHVIDHVRRAMRTQIRPAWKQDFICFQGICPPEEHYTTYDDRIEKIWQKEIIEKNAIWFYKDVNPDSCSEEKKVKIVQETIESDWELHQEEYGWSLHDDASLRWLDRTCTCPRCPPNDQPGVFLRLNNALRLQFGLEGIILHEILSPAMHGFLPNRHTWNDHTYFTAAYLTLASSSVEVIVSDVSSTSGHAGLFIDPEDHGATQQMIDPSQLLLTEEQRQRFTRAMKKLGLKPRYHLRELKPCLAPTCPACDI</sequence>
<protein>
    <submittedName>
        <fullName evidence="1">Uncharacterized protein</fullName>
    </submittedName>
</protein>
<gene>
    <name evidence="1" type="ORF">EK21DRAFT_91466</name>
</gene>
<dbReference type="AlphaFoldDB" id="A0A9P4H3F2"/>